<protein>
    <submittedName>
        <fullName evidence="9">Metal-nicotianamine transporter YSL7</fullName>
    </submittedName>
</protein>
<name>A0AAV9ABQ9_ACOGR</name>
<evidence type="ECO:0000256" key="6">
    <source>
        <dbReference type="ARBA" id="ARBA00023136"/>
    </source>
</evidence>
<feature type="transmembrane region" description="Helical" evidence="8">
    <location>
        <begin position="62"/>
        <end position="83"/>
    </location>
</feature>
<feature type="transmembrane region" description="Helical" evidence="8">
    <location>
        <begin position="415"/>
        <end position="439"/>
    </location>
</feature>
<feature type="transmembrane region" description="Helical" evidence="8">
    <location>
        <begin position="123"/>
        <end position="141"/>
    </location>
</feature>
<dbReference type="GO" id="GO:0016020">
    <property type="term" value="C:membrane"/>
    <property type="evidence" value="ECO:0007669"/>
    <property type="project" value="UniProtKB-SubCell"/>
</dbReference>
<dbReference type="NCBIfam" id="TIGR00728">
    <property type="entry name" value="OPT_sfam"/>
    <property type="match status" value="1"/>
</dbReference>
<evidence type="ECO:0000256" key="1">
    <source>
        <dbReference type="ARBA" id="ARBA00004141"/>
    </source>
</evidence>
<evidence type="ECO:0000256" key="7">
    <source>
        <dbReference type="SAM" id="MobiDB-lite"/>
    </source>
</evidence>
<reference evidence="9" key="1">
    <citation type="journal article" date="2023" name="Nat. Commun.">
        <title>Diploid and tetraploid genomes of Acorus and the evolution of monocots.</title>
        <authorList>
            <person name="Ma L."/>
            <person name="Liu K.W."/>
            <person name="Li Z."/>
            <person name="Hsiao Y.Y."/>
            <person name="Qi Y."/>
            <person name="Fu T."/>
            <person name="Tang G.D."/>
            <person name="Zhang D."/>
            <person name="Sun W.H."/>
            <person name="Liu D.K."/>
            <person name="Li Y."/>
            <person name="Chen G.Z."/>
            <person name="Liu X.D."/>
            <person name="Liao X.Y."/>
            <person name="Jiang Y.T."/>
            <person name="Yu X."/>
            <person name="Hao Y."/>
            <person name="Huang J."/>
            <person name="Zhao X.W."/>
            <person name="Ke S."/>
            <person name="Chen Y.Y."/>
            <person name="Wu W.L."/>
            <person name="Hsu J.L."/>
            <person name="Lin Y.F."/>
            <person name="Huang M.D."/>
            <person name="Li C.Y."/>
            <person name="Huang L."/>
            <person name="Wang Z.W."/>
            <person name="Zhao X."/>
            <person name="Zhong W.Y."/>
            <person name="Peng D.H."/>
            <person name="Ahmad S."/>
            <person name="Lan S."/>
            <person name="Zhang J.S."/>
            <person name="Tsai W.C."/>
            <person name="Van de Peer Y."/>
            <person name="Liu Z.J."/>
        </authorList>
    </citation>
    <scope>NUCLEOTIDE SEQUENCE</scope>
    <source>
        <strain evidence="9">SCP</strain>
    </source>
</reference>
<gene>
    <name evidence="9" type="ORF">QJS04_geneDACA019534</name>
</gene>
<dbReference type="InterPro" id="IPR004813">
    <property type="entry name" value="OPT"/>
</dbReference>
<proteinExistence type="inferred from homology"/>
<dbReference type="Proteomes" id="UP001179952">
    <property type="component" value="Unassembled WGS sequence"/>
</dbReference>
<keyword evidence="5 8" id="KW-1133">Transmembrane helix</keyword>
<keyword evidence="4 8" id="KW-0812">Transmembrane</keyword>
<feature type="compositionally biased region" description="Polar residues" evidence="7">
    <location>
        <begin position="9"/>
        <end position="18"/>
    </location>
</feature>
<keyword evidence="10" id="KW-1185">Reference proteome</keyword>
<dbReference type="PANTHER" id="PTHR31645:SF22">
    <property type="entry name" value="METAL-NICOTIANAMINE TRANSPORTER YSL7-RELATED"/>
    <property type="match status" value="1"/>
</dbReference>
<dbReference type="PANTHER" id="PTHR31645">
    <property type="entry name" value="OLIGOPEPTIDE TRANSPORTER YGL114W-RELATED"/>
    <property type="match status" value="1"/>
</dbReference>
<dbReference type="EMBL" id="JAUJYN010000010">
    <property type="protein sequence ID" value="KAK1261575.1"/>
    <property type="molecule type" value="Genomic_DNA"/>
</dbReference>
<feature type="transmembrane region" description="Helical" evidence="8">
    <location>
        <begin position="329"/>
        <end position="348"/>
    </location>
</feature>
<evidence type="ECO:0000313" key="10">
    <source>
        <dbReference type="Proteomes" id="UP001179952"/>
    </source>
</evidence>
<evidence type="ECO:0000256" key="2">
    <source>
        <dbReference type="ARBA" id="ARBA00010276"/>
    </source>
</evidence>
<feature type="transmembrane region" description="Helical" evidence="8">
    <location>
        <begin position="515"/>
        <end position="539"/>
    </location>
</feature>
<keyword evidence="3" id="KW-0813">Transport</keyword>
<accession>A0AAV9ABQ9</accession>
<dbReference type="Pfam" id="PF03169">
    <property type="entry name" value="OPT"/>
    <property type="match status" value="1"/>
</dbReference>
<feature type="transmembrane region" description="Helical" evidence="8">
    <location>
        <begin position="368"/>
        <end position="394"/>
    </location>
</feature>
<feature type="transmembrane region" description="Helical" evidence="8">
    <location>
        <begin position="477"/>
        <end position="495"/>
    </location>
</feature>
<dbReference type="AlphaFoldDB" id="A0AAV9ABQ9"/>
<feature type="transmembrane region" description="Helical" evidence="8">
    <location>
        <begin position="302"/>
        <end position="322"/>
    </location>
</feature>
<feature type="transmembrane region" description="Helical" evidence="8">
    <location>
        <begin position="181"/>
        <end position="203"/>
    </location>
</feature>
<feature type="transmembrane region" description="Helical" evidence="8">
    <location>
        <begin position="224"/>
        <end position="247"/>
    </location>
</feature>
<comment type="subcellular location">
    <subcellularLocation>
        <location evidence="1">Membrane</location>
        <topology evidence="1">Multi-pass membrane protein</topology>
    </subcellularLocation>
</comment>
<keyword evidence="6 8" id="KW-0472">Membrane</keyword>
<evidence type="ECO:0000313" key="9">
    <source>
        <dbReference type="EMBL" id="KAK1261575.1"/>
    </source>
</evidence>
<evidence type="ECO:0000256" key="3">
    <source>
        <dbReference type="ARBA" id="ARBA00022448"/>
    </source>
</evidence>
<organism evidence="9 10">
    <name type="scientific">Acorus gramineus</name>
    <name type="common">Dwarf sweet flag</name>
    <dbReference type="NCBI Taxonomy" id="55184"/>
    <lineage>
        <taxon>Eukaryota</taxon>
        <taxon>Viridiplantae</taxon>
        <taxon>Streptophyta</taxon>
        <taxon>Embryophyta</taxon>
        <taxon>Tracheophyta</taxon>
        <taxon>Spermatophyta</taxon>
        <taxon>Magnoliopsida</taxon>
        <taxon>Liliopsida</taxon>
        <taxon>Acoraceae</taxon>
        <taxon>Acorus</taxon>
    </lineage>
</organism>
<comment type="similarity">
    <text evidence="2">Belongs to the YSL (TC 2.A.67.2) family.</text>
</comment>
<feature type="transmembrane region" description="Helical" evidence="8">
    <location>
        <begin position="451"/>
        <end position="470"/>
    </location>
</feature>
<feature type="region of interest" description="Disordered" evidence="7">
    <location>
        <begin position="1"/>
        <end position="32"/>
    </location>
</feature>
<dbReference type="InterPro" id="IPR045035">
    <property type="entry name" value="YSL-like"/>
</dbReference>
<evidence type="ECO:0000256" key="5">
    <source>
        <dbReference type="ARBA" id="ARBA00022989"/>
    </source>
</evidence>
<comment type="caution">
    <text evidence="9">The sequence shown here is derived from an EMBL/GenBank/DDBJ whole genome shotgun (WGS) entry which is preliminary data.</text>
</comment>
<dbReference type="GO" id="GO:0035673">
    <property type="term" value="F:oligopeptide transmembrane transporter activity"/>
    <property type="evidence" value="ECO:0007669"/>
    <property type="project" value="InterPro"/>
</dbReference>
<reference evidence="9" key="2">
    <citation type="submission" date="2023-06" db="EMBL/GenBank/DDBJ databases">
        <authorList>
            <person name="Ma L."/>
            <person name="Liu K.-W."/>
            <person name="Li Z."/>
            <person name="Hsiao Y.-Y."/>
            <person name="Qi Y."/>
            <person name="Fu T."/>
            <person name="Tang G."/>
            <person name="Zhang D."/>
            <person name="Sun W.-H."/>
            <person name="Liu D.-K."/>
            <person name="Li Y."/>
            <person name="Chen G.-Z."/>
            <person name="Liu X.-D."/>
            <person name="Liao X.-Y."/>
            <person name="Jiang Y.-T."/>
            <person name="Yu X."/>
            <person name="Hao Y."/>
            <person name="Huang J."/>
            <person name="Zhao X.-W."/>
            <person name="Ke S."/>
            <person name="Chen Y.-Y."/>
            <person name="Wu W.-L."/>
            <person name="Hsu J.-L."/>
            <person name="Lin Y.-F."/>
            <person name="Huang M.-D."/>
            <person name="Li C.-Y."/>
            <person name="Huang L."/>
            <person name="Wang Z.-W."/>
            <person name="Zhao X."/>
            <person name="Zhong W.-Y."/>
            <person name="Peng D.-H."/>
            <person name="Ahmad S."/>
            <person name="Lan S."/>
            <person name="Zhang J.-S."/>
            <person name="Tsai W.-C."/>
            <person name="Van De Peer Y."/>
            <person name="Liu Z.-J."/>
        </authorList>
    </citation>
    <scope>NUCLEOTIDE SEQUENCE</scope>
    <source>
        <strain evidence="9">SCP</strain>
        <tissue evidence="9">Leaves</tissue>
    </source>
</reference>
<sequence length="590" mass="64576">MEIEMENVDLQQQNRQPPSSSSSSSEEEKETGGFGSYLLGMSSTIASPDEGYLSKNIKEMKLNWMIGFLFVVSFIGLFSIVALRKTMIIDFKLTYPSGNATAHLINSFHTLRGAKIALKQVKALWVSFSISFFWSFFQWFFTGGDNCGFSSFPTFGLKAYANRFYFDFSAVYVGVGMISPYMVNISLLLGSIISWGFMWPLIGKRKGDWYHASLSDSSMRGLQGYKVFISIAMILGDGLYQFCLVVYKSAQAYKIQASHQSSSSVLPVNANGSPPALGAPKISYDDEIRTDTFLKDQIPTKFAIAGYVVLALISTVVLPTIIFKQLKWYYVLLTYIVAPVLAFCNSYGAGLTDWSLASSYGKLGIFVFGAWAGLANGGVIAGLAACGVMMSIVSTASDLMQDFKTGYMTRASPKAMFVSQVVGTAFGCIIGPLVFWVFFKAFPLGKTGSSYHAPYAALYRGIALLGIEGLSCLPKHCVQLCILFFFLPIALNGARDYLKHKNYNAHKYLPNVMSMAIPFYLGPYFAIDMCLGSLILYVWERRNKAQADMLASALASGMICGDGIWSLPASVLSLAGVKAPMCMKFVPGSG</sequence>
<evidence type="ECO:0000256" key="8">
    <source>
        <dbReference type="SAM" id="Phobius"/>
    </source>
</evidence>
<evidence type="ECO:0000256" key="4">
    <source>
        <dbReference type="ARBA" id="ARBA00022692"/>
    </source>
</evidence>